<keyword evidence="1" id="KW-0175">Coiled coil</keyword>
<evidence type="ECO:0000313" key="4">
    <source>
        <dbReference type="Proteomes" id="UP000566819"/>
    </source>
</evidence>
<evidence type="ECO:0000256" key="1">
    <source>
        <dbReference type="SAM" id="Coils"/>
    </source>
</evidence>
<reference evidence="3 4" key="1">
    <citation type="submission" date="2020-03" db="EMBL/GenBank/DDBJ databases">
        <title>Draft Genome Sequence of Cudoniella acicularis.</title>
        <authorList>
            <person name="Buettner E."/>
            <person name="Kellner H."/>
        </authorList>
    </citation>
    <scope>NUCLEOTIDE SEQUENCE [LARGE SCALE GENOMIC DNA]</scope>
    <source>
        <strain evidence="3 4">DSM 108380</strain>
    </source>
</reference>
<organism evidence="3 4">
    <name type="scientific">Cudoniella acicularis</name>
    <dbReference type="NCBI Taxonomy" id="354080"/>
    <lineage>
        <taxon>Eukaryota</taxon>
        <taxon>Fungi</taxon>
        <taxon>Dikarya</taxon>
        <taxon>Ascomycota</taxon>
        <taxon>Pezizomycotina</taxon>
        <taxon>Leotiomycetes</taxon>
        <taxon>Helotiales</taxon>
        <taxon>Tricladiaceae</taxon>
        <taxon>Cudoniella</taxon>
    </lineage>
</organism>
<gene>
    <name evidence="3" type="ORF">G7Y89_g6520</name>
</gene>
<evidence type="ECO:0000256" key="2">
    <source>
        <dbReference type="SAM" id="MobiDB-lite"/>
    </source>
</evidence>
<protein>
    <submittedName>
        <fullName evidence="3">Uncharacterized protein</fullName>
    </submittedName>
</protein>
<accession>A0A8H4RML2</accession>
<proteinExistence type="predicted"/>
<feature type="region of interest" description="Disordered" evidence="2">
    <location>
        <begin position="1"/>
        <end position="21"/>
    </location>
</feature>
<feature type="compositionally biased region" description="Polar residues" evidence="2">
    <location>
        <begin position="1"/>
        <end position="15"/>
    </location>
</feature>
<sequence length="118" mass="13542">MQLSPSQHSQRQLNVQDGIKIGRAEPQGDDITFVQIFRSEQYMHLKQTTGQQSIKPIYEDFLDALNTNVMSIKELEEENEALRGENESLLQELDDKEDEIEALRERLRAVERALGAGQ</sequence>
<name>A0A8H4RML2_9HELO</name>
<comment type="caution">
    <text evidence="3">The sequence shown here is derived from an EMBL/GenBank/DDBJ whole genome shotgun (WGS) entry which is preliminary data.</text>
</comment>
<dbReference type="EMBL" id="JAAMPI010000426">
    <property type="protein sequence ID" value="KAF4631611.1"/>
    <property type="molecule type" value="Genomic_DNA"/>
</dbReference>
<evidence type="ECO:0000313" key="3">
    <source>
        <dbReference type="EMBL" id="KAF4631611.1"/>
    </source>
</evidence>
<feature type="coiled-coil region" evidence="1">
    <location>
        <begin position="65"/>
        <end position="113"/>
    </location>
</feature>
<dbReference type="Proteomes" id="UP000566819">
    <property type="component" value="Unassembled WGS sequence"/>
</dbReference>
<keyword evidence="4" id="KW-1185">Reference proteome</keyword>
<dbReference type="AlphaFoldDB" id="A0A8H4RML2"/>